<dbReference type="EMBL" id="JACJJG010000069">
    <property type="protein sequence ID" value="MBM6674326.1"/>
    <property type="molecule type" value="Genomic_DNA"/>
</dbReference>
<reference evidence="1" key="1">
    <citation type="submission" date="2020-08" db="EMBL/GenBank/DDBJ databases">
        <authorList>
            <person name="Cejkova D."/>
            <person name="Kubasova T."/>
            <person name="Jahodarova E."/>
            <person name="Rychlik I."/>
        </authorList>
    </citation>
    <scope>NUCLEOTIDE SEQUENCE</scope>
    <source>
        <strain evidence="1">An824</strain>
    </source>
</reference>
<accession>A0A938WTG3</accession>
<dbReference type="AlphaFoldDB" id="A0A938WTG3"/>
<protein>
    <submittedName>
        <fullName evidence="1">Uncharacterized protein</fullName>
    </submittedName>
</protein>
<sequence length="114" mass="12606">MVDSPEYEVYISGNLALLGNWDTKEIGLKHVNDSVRAIDVMIQLASRVNFTSVNWESEAFPQDALGGMSFSIGSKGRGTYIIKYLVGPICEGYCMGSRNFDGKRTCSKKPPFMV</sequence>
<organism evidence="1 2">
    <name type="scientific">Marseilla massiliensis</name>
    <dbReference type="NCBI Taxonomy" id="1841864"/>
    <lineage>
        <taxon>Bacteria</taxon>
        <taxon>Pseudomonadati</taxon>
        <taxon>Bacteroidota</taxon>
        <taxon>Bacteroidia</taxon>
        <taxon>Bacteroidales</taxon>
        <taxon>Prevotellaceae</taxon>
        <taxon>Marseilla</taxon>
    </lineage>
</organism>
<evidence type="ECO:0000313" key="1">
    <source>
        <dbReference type="EMBL" id="MBM6674326.1"/>
    </source>
</evidence>
<name>A0A938WTG3_9BACT</name>
<proteinExistence type="predicted"/>
<keyword evidence="2" id="KW-1185">Reference proteome</keyword>
<evidence type="ECO:0000313" key="2">
    <source>
        <dbReference type="Proteomes" id="UP000706891"/>
    </source>
</evidence>
<gene>
    <name evidence="1" type="ORF">H6A34_10625</name>
</gene>
<comment type="caution">
    <text evidence="1">The sequence shown here is derived from an EMBL/GenBank/DDBJ whole genome shotgun (WGS) entry which is preliminary data.</text>
</comment>
<reference evidence="1" key="2">
    <citation type="journal article" date="2021" name="Sci. Rep.">
        <title>The distribution of antibiotic resistance genes in chicken gut microbiota commensals.</title>
        <authorList>
            <person name="Juricova H."/>
            <person name="Matiasovicova J."/>
            <person name="Kubasova T."/>
            <person name="Cejkova D."/>
            <person name="Rychlik I."/>
        </authorList>
    </citation>
    <scope>NUCLEOTIDE SEQUENCE</scope>
    <source>
        <strain evidence="1">An824</strain>
    </source>
</reference>
<dbReference type="Proteomes" id="UP000706891">
    <property type="component" value="Unassembled WGS sequence"/>
</dbReference>